<evidence type="ECO:0000256" key="7">
    <source>
        <dbReference type="ARBA" id="ARBA00022679"/>
    </source>
</evidence>
<keyword evidence="18" id="KW-1185">Reference proteome</keyword>
<evidence type="ECO:0000256" key="8">
    <source>
        <dbReference type="ARBA" id="ARBA00022691"/>
    </source>
</evidence>
<feature type="transmembrane region" description="Helical" evidence="16">
    <location>
        <begin position="68"/>
        <end position="89"/>
    </location>
</feature>
<dbReference type="Proteomes" id="UP001465976">
    <property type="component" value="Unassembled WGS sequence"/>
</dbReference>
<keyword evidence="7" id="KW-0808">Transferase</keyword>
<comment type="pathway">
    <text evidence="2">Lipid metabolism; sphingolipid metabolism.</text>
</comment>
<evidence type="ECO:0000256" key="12">
    <source>
        <dbReference type="ARBA" id="ARBA00023098"/>
    </source>
</evidence>
<evidence type="ECO:0000256" key="3">
    <source>
        <dbReference type="ARBA" id="ARBA00004991"/>
    </source>
</evidence>
<evidence type="ECO:0000256" key="1">
    <source>
        <dbReference type="ARBA" id="ARBA00004141"/>
    </source>
</evidence>
<evidence type="ECO:0000256" key="13">
    <source>
        <dbReference type="ARBA" id="ARBA00023136"/>
    </source>
</evidence>
<evidence type="ECO:0000256" key="2">
    <source>
        <dbReference type="ARBA" id="ARBA00004760"/>
    </source>
</evidence>
<keyword evidence="9 16" id="KW-0812">Transmembrane</keyword>
<dbReference type="EMBL" id="JBAHYK010000281">
    <property type="protein sequence ID" value="KAL0575705.1"/>
    <property type="molecule type" value="Genomic_DNA"/>
</dbReference>
<comment type="caution">
    <text evidence="17">The sequence shown here is derived from an EMBL/GenBank/DDBJ whole genome shotgun (WGS) entry which is preliminary data.</text>
</comment>
<dbReference type="Pfam" id="PF02353">
    <property type="entry name" value="CMAS"/>
    <property type="match status" value="1"/>
</dbReference>
<evidence type="ECO:0000256" key="9">
    <source>
        <dbReference type="ARBA" id="ARBA00022692"/>
    </source>
</evidence>
<sequence>MSATSNGSTANGSSKQPKPTNFPAIKNAPLAGLAEGNGTFNNIHLAGLVLFVPWLLKRILPLFNRGGFKTYLFLLVLTGAPTAVAYWTAMSHLGPRVNEKVQLPGKDIEEYITIKDPELKKRYHGKEKIPIQIFHDAYFEGKIDFNGDVLDIMEYRHDWARFNMTMELFKYVFTVLIPDVITHSREQDEDQVRDHYDRGNDFYSWFLGPRMVYTGGLILKPDEKETLEQLQDNKLAVICSKAELKSTDRVLDIGCGWGTLVTYAAKNYDCDATGVTLSRNQTIFGNNRIKENGVSEEKARILCEDFRDLAAKEGKGSFNKILSLEMAEHVGIRRYQTFLKQIYDLLDDDGLFVLQVSGFRQCWQYEDLIWGLFMNKYIFPGADASCSLGWHISQLQSAGFEVKNIDVLGVHYSATLHRWYENWVSNKDKVIEKYGERWYRLWVFFLAWATIISRQGSCSIFQITLHKNLNAFHRVAGIKSHASIHVKLDKEPLSILMHFLLPGLWNKTNVDMMNDV</sequence>
<evidence type="ECO:0000256" key="14">
    <source>
        <dbReference type="ARBA" id="ARBA00039020"/>
    </source>
</evidence>
<feature type="compositionally biased region" description="Polar residues" evidence="15">
    <location>
        <begin position="1"/>
        <end position="19"/>
    </location>
</feature>
<dbReference type="EC" id="2.1.1.317" evidence="14"/>
<dbReference type="InterPro" id="IPR052290">
    <property type="entry name" value="Sphingo_C9-MT"/>
</dbReference>
<keyword evidence="10" id="KW-0746">Sphingolipid metabolism</keyword>
<evidence type="ECO:0000256" key="4">
    <source>
        <dbReference type="ARBA" id="ARBA00010815"/>
    </source>
</evidence>
<comment type="subcellular location">
    <subcellularLocation>
        <location evidence="1">Membrane</location>
        <topology evidence="1">Multi-pass membrane protein</topology>
    </subcellularLocation>
</comment>
<evidence type="ECO:0000256" key="10">
    <source>
        <dbReference type="ARBA" id="ARBA00022919"/>
    </source>
</evidence>
<keyword evidence="11 16" id="KW-1133">Transmembrane helix</keyword>
<evidence type="ECO:0000256" key="15">
    <source>
        <dbReference type="SAM" id="MobiDB-lite"/>
    </source>
</evidence>
<keyword evidence="6" id="KW-0489">Methyltransferase</keyword>
<protein>
    <recommendedName>
        <fullName evidence="14">sphingolipid C(9)-methyltransferase</fullName>
        <ecNumber evidence="14">2.1.1.317</ecNumber>
    </recommendedName>
</protein>
<evidence type="ECO:0000313" key="17">
    <source>
        <dbReference type="EMBL" id="KAL0575705.1"/>
    </source>
</evidence>
<evidence type="ECO:0000256" key="16">
    <source>
        <dbReference type="SAM" id="Phobius"/>
    </source>
</evidence>
<evidence type="ECO:0000256" key="11">
    <source>
        <dbReference type="ARBA" id="ARBA00022989"/>
    </source>
</evidence>
<keyword evidence="5" id="KW-0444">Lipid biosynthesis</keyword>
<evidence type="ECO:0000256" key="6">
    <source>
        <dbReference type="ARBA" id="ARBA00022603"/>
    </source>
</evidence>
<dbReference type="PANTHER" id="PTHR45197">
    <property type="entry name" value="SYNTHASE, PUTATIVE (AFU_ORTHOLOGUE AFUA_7G04190)-RELATED"/>
    <property type="match status" value="1"/>
</dbReference>
<reference evidence="17 18" key="1">
    <citation type="submission" date="2024-02" db="EMBL/GenBank/DDBJ databases">
        <title>A draft genome for the cacao thread blight pathogen Marasmius crinis-equi.</title>
        <authorList>
            <person name="Cohen S.P."/>
            <person name="Baruah I.K."/>
            <person name="Amoako-Attah I."/>
            <person name="Bukari Y."/>
            <person name="Meinhardt L.W."/>
            <person name="Bailey B.A."/>
        </authorList>
    </citation>
    <scope>NUCLEOTIDE SEQUENCE [LARGE SCALE GENOMIC DNA]</scope>
    <source>
        <strain evidence="17 18">GH-76</strain>
    </source>
</reference>
<evidence type="ECO:0000256" key="5">
    <source>
        <dbReference type="ARBA" id="ARBA00022516"/>
    </source>
</evidence>
<dbReference type="CDD" id="cd02440">
    <property type="entry name" value="AdoMet_MTases"/>
    <property type="match status" value="1"/>
</dbReference>
<proteinExistence type="inferred from homology"/>
<gene>
    <name evidence="17" type="ORF">V5O48_006265</name>
</gene>
<keyword evidence="8" id="KW-0949">S-adenosyl-L-methionine</keyword>
<keyword evidence="13 16" id="KW-0472">Membrane</keyword>
<accession>A0ABR3FJZ6</accession>
<dbReference type="SUPFAM" id="SSF53335">
    <property type="entry name" value="S-adenosyl-L-methionine-dependent methyltransferases"/>
    <property type="match status" value="1"/>
</dbReference>
<feature type="region of interest" description="Disordered" evidence="15">
    <location>
        <begin position="1"/>
        <end position="21"/>
    </location>
</feature>
<comment type="pathway">
    <text evidence="3">Sphingolipid metabolism.</text>
</comment>
<dbReference type="InterPro" id="IPR029063">
    <property type="entry name" value="SAM-dependent_MTases_sf"/>
</dbReference>
<evidence type="ECO:0000313" key="18">
    <source>
        <dbReference type="Proteomes" id="UP001465976"/>
    </source>
</evidence>
<keyword evidence="12" id="KW-0443">Lipid metabolism</keyword>
<name>A0ABR3FJZ6_9AGAR</name>
<organism evidence="17 18">
    <name type="scientific">Marasmius crinis-equi</name>
    <dbReference type="NCBI Taxonomy" id="585013"/>
    <lineage>
        <taxon>Eukaryota</taxon>
        <taxon>Fungi</taxon>
        <taxon>Dikarya</taxon>
        <taxon>Basidiomycota</taxon>
        <taxon>Agaricomycotina</taxon>
        <taxon>Agaricomycetes</taxon>
        <taxon>Agaricomycetidae</taxon>
        <taxon>Agaricales</taxon>
        <taxon>Marasmiineae</taxon>
        <taxon>Marasmiaceae</taxon>
        <taxon>Marasmius</taxon>
    </lineage>
</organism>
<dbReference type="PANTHER" id="PTHR45197:SF1">
    <property type="entry name" value="SPHINGOLIPID C9-METHYLTRANSFERASE A-RELATED"/>
    <property type="match status" value="1"/>
</dbReference>
<comment type="similarity">
    <text evidence="4">Belongs to the CFA/CMAS family.</text>
</comment>
<dbReference type="Gene3D" id="3.40.50.150">
    <property type="entry name" value="Vaccinia Virus protein VP39"/>
    <property type="match status" value="1"/>
</dbReference>